<dbReference type="Pfam" id="PF13439">
    <property type="entry name" value="Glyco_transf_4"/>
    <property type="match status" value="1"/>
</dbReference>
<proteinExistence type="predicted"/>
<feature type="domain" description="Glycosyl transferase family 1" evidence="2">
    <location>
        <begin position="189"/>
        <end position="353"/>
    </location>
</feature>
<dbReference type="InterPro" id="IPR001296">
    <property type="entry name" value="Glyco_trans_1"/>
</dbReference>
<name>A0A7K1YAW8_9SPHI</name>
<dbReference type="CDD" id="cd03809">
    <property type="entry name" value="GT4_MtfB-like"/>
    <property type="match status" value="1"/>
</dbReference>
<gene>
    <name evidence="4" type="ORF">GS399_12145</name>
</gene>
<dbReference type="Pfam" id="PF00534">
    <property type="entry name" value="Glycos_transf_1"/>
    <property type="match status" value="1"/>
</dbReference>
<dbReference type="RefSeq" id="WP_160844908.1">
    <property type="nucleotide sequence ID" value="NZ_WVHT01000005.1"/>
</dbReference>
<dbReference type="AlphaFoldDB" id="A0A7K1YAW8"/>
<comment type="caution">
    <text evidence="4">The sequence shown here is derived from an EMBL/GenBank/DDBJ whole genome shotgun (WGS) entry which is preliminary data.</text>
</comment>
<evidence type="ECO:0000313" key="4">
    <source>
        <dbReference type="EMBL" id="MXV51726.1"/>
    </source>
</evidence>
<keyword evidence="1 4" id="KW-0808">Transferase</keyword>
<feature type="domain" description="Glycosyltransferase subfamily 4-like N-terminal" evidence="3">
    <location>
        <begin position="21"/>
        <end position="170"/>
    </location>
</feature>
<keyword evidence="5" id="KW-1185">Reference proteome</keyword>
<dbReference type="PANTHER" id="PTHR46401">
    <property type="entry name" value="GLYCOSYLTRANSFERASE WBBK-RELATED"/>
    <property type="match status" value="1"/>
</dbReference>
<reference evidence="4 5" key="1">
    <citation type="submission" date="2019-11" db="EMBL/GenBank/DDBJ databases">
        <title>Pedobacter sp. HMF7647 Genome sequencing and assembly.</title>
        <authorList>
            <person name="Kang H."/>
            <person name="Kim H."/>
            <person name="Joh K."/>
        </authorList>
    </citation>
    <scope>NUCLEOTIDE SEQUENCE [LARGE SCALE GENOMIC DNA]</scope>
    <source>
        <strain evidence="4 5">HMF7647</strain>
    </source>
</reference>
<dbReference type="Gene3D" id="3.40.50.2000">
    <property type="entry name" value="Glycogen Phosphorylase B"/>
    <property type="match status" value="2"/>
</dbReference>
<evidence type="ECO:0000313" key="5">
    <source>
        <dbReference type="Proteomes" id="UP000466586"/>
    </source>
</evidence>
<dbReference type="GO" id="GO:0016757">
    <property type="term" value="F:glycosyltransferase activity"/>
    <property type="evidence" value="ECO:0007669"/>
    <property type="project" value="InterPro"/>
</dbReference>
<evidence type="ECO:0000259" key="2">
    <source>
        <dbReference type="Pfam" id="PF00534"/>
    </source>
</evidence>
<dbReference type="SUPFAM" id="SSF53756">
    <property type="entry name" value="UDP-Glycosyltransferase/glycogen phosphorylase"/>
    <property type="match status" value="1"/>
</dbReference>
<organism evidence="4 5">
    <name type="scientific">Hufsiella arboris</name>
    <dbReference type="NCBI Taxonomy" id="2695275"/>
    <lineage>
        <taxon>Bacteria</taxon>
        <taxon>Pseudomonadati</taxon>
        <taxon>Bacteroidota</taxon>
        <taxon>Sphingobacteriia</taxon>
        <taxon>Sphingobacteriales</taxon>
        <taxon>Sphingobacteriaceae</taxon>
        <taxon>Hufsiella</taxon>
    </lineage>
</organism>
<evidence type="ECO:0000259" key="3">
    <source>
        <dbReference type="Pfam" id="PF13439"/>
    </source>
</evidence>
<dbReference type="InterPro" id="IPR028098">
    <property type="entry name" value="Glyco_trans_4-like_N"/>
</dbReference>
<dbReference type="PANTHER" id="PTHR46401:SF2">
    <property type="entry name" value="GLYCOSYLTRANSFERASE WBBK-RELATED"/>
    <property type="match status" value="1"/>
</dbReference>
<protein>
    <submittedName>
        <fullName evidence="4">Glycosyltransferase</fullName>
    </submittedName>
</protein>
<evidence type="ECO:0000256" key="1">
    <source>
        <dbReference type="ARBA" id="ARBA00022679"/>
    </source>
</evidence>
<dbReference type="Proteomes" id="UP000466586">
    <property type="component" value="Unassembled WGS sequence"/>
</dbReference>
<dbReference type="EMBL" id="WVHT01000005">
    <property type="protein sequence ID" value="MXV51726.1"/>
    <property type="molecule type" value="Genomic_DNA"/>
</dbReference>
<accession>A0A7K1YAW8</accession>
<sequence>MTKEKIKIAFDTHHLLLENAGTKRVTVSLLKEFKKNEDIQLSVLSPGYSLKSGKTVPDKILGHLKRFFWVHIQLPWLCVLKKTDVLFSPEFNTPLFTFCKRVVIAHDAHTRAQRQYVSKAWFYFYYMPFIELPIRFADVVFTVSNFSKNELSKLMGINQEKIVVAYNSVDELFNQNTLNEQQQLPAGLKEKEYLMFIGTFESRKNVDRLLEAFALIKNKNSEALADLKLAISGNPSKSKYSDRSNDIVQLIDNLGLKDDIIFCGFIADNDLPLVYSNAILIAFPSLYEGFGLPILEAFSCSVPVLISNIEALTEVADHAALTCDPNDVKDIAEKLESLIFNQKLRDELVIRGTERLNDFSWKRTSDLMIEKIKELVR</sequence>